<keyword evidence="5" id="KW-1185">Reference proteome</keyword>
<evidence type="ECO:0000313" key="4">
    <source>
        <dbReference type="EMBL" id="KAG5533494.1"/>
    </source>
</evidence>
<dbReference type="PANTHER" id="PTHR10540">
    <property type="entry name" value="EUKARYOTIC TRANSLATION INITIATION FACTOR 3 SUBUNIT F-RELATED"/>
    <property type="match status" value="1"/>
</dbReference>
<evidence type="ECO:0000256" key="2">
    <source>
        <dbReference type="SAM" id="Phobius"/>
    </source>
</evidence>
<dbReference type="AlphaFoldDB" id="A0AAV6J467"/>
<dbReference type="Pfam" id="PF01398">
    <property type="entry name" value="JAB"/>
    <property type="match status" value="1"/>
</dbReference>
<evidence type="ECO:0000259" key="3">
    <source>
        <dbReference type="SMART" id="SM00232"/>
    </source>
</evidence>
<gene>
    <name evidence="4" type="ORF">RHGRI_027614</name>
</gene>
<evidence type="ECO:0000256" key="1">
    <source>
        <dbReference type="SAM" id="MobiDB-lite"/>
    </source>
</evidence>
<dbReference type="GO" id="GO:0003743">
    <property type="term" value="F:translation initiation factor activity"/>
    <property type="evidence" value="ECO:0007669"/>
    <property type="project" value="TreeGrafter"/>
</dbReference>
<sequence>MTPPRRHSSISSTIATSILGTATAASVTSTASVVPTLLLLLLYPLVVIRLIRPRRRRSLRRERRTIGAISKLVRTLDPSAALPLSRRRTPPPPSCRTCGASGGIALTGRESLPIIFLGGRTDNPETKTTTAERSGASSCATTTSPDSLATPNSHVALDIDYHHNMLSSHLKVNPKEVIVGWFSTGFGVTGGSALIHEFYAREVPNPVHLTVDTGFSSGEASIKAFVSVSLSLGDQQLAAQFQEIPLDLRLVEAESVGFDVLKTTMVDKLPNDLEGMETSMERLLALIDDVYKYVDDVVEGRVASDNNIGRFISDTVASIPKISPAAFDRLVNDSLQDQLLLLYLSSITRTQLSLAEKLNTAAQIL</sequence>
<feature type="region of interest" description="Disordered" evidence="1">
    <location>
        <begin position="119"/>
        <end position="147"/>
    </location>
</feature>
<dbReference type="Pfam" id="PF13012">
    <property type="entry name" value="MitMem_reg"/>
    <property type="match status" value="1"/>
</dbReference>
<evidence type="ECO:0000313" key="5">
    <source>
        <dbReference type="Proteomes" id="UP000823749"/>
    </source>
</evidence>
<keyword evidence="2" id="KW-0472">Membrane</keyword>
<dbReference type="GO" id="GO:0008237">
    <property type="term" value="F:metallopeptidase activity"/>
    <property type="evidence" value="ECO:0007669"/>
    <property type="project" value="InterPro"/>
</dbReference>
<name>A0AAV6J467_9ERIC</name>
<keyword evidence="2" id="KW-1133">Transmembrane helix</keyword>
<feature type="transmembrane region" description="Helical" evidence="2">
    <location>
        <begin position="34"/>
        <end position="51"/>
    </location>
</feature>
<feature type="domain" description="JAB1/MPN/MOV34 metalloenzyme" evidence="3">
    <location>
        <begin position="39"/>
        <end position="230"/>
    </location>
</feature>
<protein>
    <recommendedName>
        <fullName evidence="3">JAB1/MPN/MOV34 metalloenzyme domain-containing protein</fullName>
    </recommendedName>
</protein>
<dbReference type="SMART" id="SM00232">
    <property type="entry name" value="JAB_MPN"/>
    <property type="match status" value="1"/>
</dbReference>
<dbReference type="Proteomes" id="UP000823749">
    <property type="component" value="Chromosome 9"/>
</dbReference>
<dbReference type="GO" id="GO:0031369">
    <property type="term" value="F:translation initiation factor binding"/>
    <property type="evidence" value="ECO:0007669"/>
    <property type="project" value="TreeGrafter"/>
</dbReference>
<proteinExistence type="predicted"/>
<feature type="compositionally biased region" description="Polar residues" evidence="1">
    <location>
        <begin position="126"/>
        <end position="147"/>
    </location>
</feature>
<dbReference type="InterPro" id="IPR024969">
    <property type="entry name" value="EIF3F/CSN6-like_C"/>
</dbReference>
<dbReference type="EMBL" id="JACTNZ010000009">
    <property type="protein sequence ID" value="KAG5533494.1"/>
    <property type="molecule type" value="Genomic_DNA"/>
</dbReference>
<reference evidence="4" key="1">
    <citation type="submission" date="2020-08" db="EMBL/GenBank/DDBJ databases">
        <title>Plant Genome Project.</title>
        <authorList>
            <person name="Zhang R.-G."/>
        </authorList>
    </citation>
    <scope>NUCLEOTIDE SEQUENCE</scope>
    <source>
        <strain evidence="4">WSP0</strain>
        <tissue evidence="4">Leaf</tissue>
    </source>
</reference>
<dbReference type="Gene3D" id="3.40.140.10">
    <property type="entry name" value="Cytidine Deaminase, domain 2"/>
    <property type="match status" value="1"/>
</dbReference>
<comment type="caution">
    <text evidence="4">The sequence shown here is derived from an EMBL/GenBank/DDBJ whole genome shotgun (WGS) entry which is preliminary data.</text>
</comment>
<keyword evidence="2" id="KW-0812">Transmembrane</keyword>
<dbReference type="InterPro" id="IPR000555">
    <property type="entry name" value="JAMM/MPN+_dom"/>
</dbReference>
<dbReference type="GO" id="GO:0071541">
    <property type="term" value="C:eukaryotic translation initiation factor 3 complex, eIF3m"/>
    <property type="evidence" value="ECO:0007669"/>
    <property type="project" value="TreeGrafter"/>
</dbReference>
<accession>A0AAV6J467</accession>
<dbReference type="PANTHER" id="PTHR10540:SF6">
    <property type="entry name" value="EUKARYOTIC TRANSLATION INITIATION FACTOR 3 SUBUNIT F"/>
    <property type="match status" value="1"/>
</dbReference>
<organism evidence="4 5">
    <name type="scientific">Rhododendron griersonianum</name>
    <dbReference type="NCBI Taxonomy" id="479676"/>
    <lineage>
        <taxon>Eukaryota</taxon>
        <taxon>Viridiplantae</taxon>
        <taxon>Streptophyta</taxon>
        <taxon>Embryophyta</taxon>
        <taxon>Tracheophyta</taxon>
        <taxon>Spermatophyta</taxon>
        <taxon>Magnoliopsida</taxon>
        <taxon>eudicotyledons</taxon>
        <taxon>Gunneridae</taxon>
        <taxon>Pentapetalae</taxon>
        <taxon>asterids</taxon>
        <taxon>Ericales</taxon>
        <taxon>Ericaceae</taxon>
        <taxon>Ericoideae</taxon>
        <taxon>Rhodoreae</taxon>
        <taxon>Rhododendron</taxon>
    </lineage>
</organism>